<reference evidence="2 3" key="1">
    <citation type="journal article" date="2009" name="BMC Genomics">
        <title>Complete genome sequence of the sugarcane nitrogen-fixing endophyte Gluconacetobacter diazotrophicus Pal5.</title>
        <authorList>
            <person name="Bertalan M."/>
            <person name="Albano R."/>
            <person name="Padua V."/>
            <person name="Rouws L."/>
            <person name="Rojas C."/>
            <person name="Hemerly A."/>
            <person name="Teixeira K."/>
            <person name="Schwab S."/>
            <person name="Araujo J."/>
            <person name="Oliveira A."/>
            <person name="Franca L."/>
            <person name="Magalhaes V."/>
            <person name="Alqueres S."/>
            <person name="Cardoso A."/>
            <person name="Almeida W."/>
            <person name="Loureiro M.M."/>
            <person name="Nogueira E."/>
            <person name="Cidade D."/>
            <person name="Oliveira D."/>
            <person name="Simao T."/>
            <person name="Macedo J."/>
            <person name="Valadao A."/>
            <person name="Dreschsel M."/>
            <person name="Freitas F."/>
            <person name="Vidal M."/>
            <person name="Guedes H."/>
            <person name="Rodrigues E."/>
            <person name="Meneses C."/>
            <person name="Brioso P."/>
            <person name="Pozzer L."/>
            <person name="Figueiredo D."/>
            <person name="Montano H."/>
            <person name="Junior J."/>
            <person name="Filho G."/>
            <person name="Flores V."/>
            <person name="Ferreira B."/>
            <person name="Branco A."/>
            <person name="Gonzalez P."/>
            <person name="Guillobel H."/>
            <person name="Lemos M."/>
            <person name="Seibel L."/>
            <person name="Macedo J."/>
            <person name="Alves-Ferreira M."/>
            <person name="Sachetto-Martins G."/>
            <person name="Coelho A."/>
            <person name="Santos E."/>
            <person name="Amaral G."/>
            <person name="Neves A."/>
            <person name="Pacheco A.B."/>
            <person name="Carvalho D."/>
            <person name="Lery L."/>
            <person name="Bisch P."/>
            <person name="Rossle S.C."/>
            <person name="Urmenyi T."/>
            <person name="Kruger W.V."/>
            <person name="Martins O."/>
            <person name="Baldani J.I."/>
            <person name="Ferreira P.C."/>
        </authorList>
    </citation>
    <scope>NUCLEOTIDE SEQUENCE [LARGE SCALE GENOMIC DNA]</scope>
    <source>
        <strain evidence="3">ATCC 49037 / DSM 5601 / CCUG 37298 / CIP 103539 / LMG 7603 / PAl5</strain>
    </source>
</reference>
<protein>
    <submittedName>
        <fullName evidence="2">Uncharacterized protein</fullName>
    </submittedName>
</protein>
<evidence type="ECO:0000313" key="2">
    <source>
        <dbReference type="EMBL" id="CAP57791.1"/>
    </source>
</evidence>
<feature type="compositionally biased region" description="Low complexity" evidence="1">
    <location>
        <begin position="1"/>
        <end position="20"/>
    </location>
</feature>
<sequence length="42" mass="4692">MRPFSCSGRSRRGSNPGRTPRAVRHFIPIKKQDCLVPARGQA</sequence>
<proteinExistence type="predicted"/>
<accession>A9HA43</accession>
<feature type="region of interest" description="Disordered" evidence="1">
    <location>
        <begin position="1"/>
        <end position="22"/>
    </location>
</feature>
<evidence type="ECO:0000256" key="1">
    <source>
        <dbReference type="SAM" id="MobiDB-lite"/>
    </source>
</evidence>
<dbReference type="AlphaFoldDB" id="A9HA43"/>
<evidence type="ECO:0000313" key="3">
    <source>
        <dbReference type="Proteomes" id="UP000001176"/>
    </source>
</evidence>
<organism evidence="2 3">
    <name type="scientific">Gluconacetobacter diazotrophicus (strain ATCC 49037 / DSM 5601 / CCUG 37298 / CIP 103539 / LMG 7603 / PAl5)</name>
    <dbReference type="NCBI Taxonomy" id="272568"/>
    <lineage>
        <taxon>Bacteria</taxon>
        <taxon>Pseudomonadati</taxon>
        <taxon>Pseudomonadota</taxon>
        <taxon>Alphaproteobacteria</taxon>
        <taxon>Acetobacterales</taxon>
        <taxon>Acetobacteraceae</taxon>
        <taxon>Gluconacetobacter</taxon>
    </lineage>
</organism>
<gene>
    <name evidence="2" type="ordered locus">GDI3848</name>
</gene>
<dbReference type="Proteomes" id="UP000001176">
    <property type="component" value="Chromosome"/>
</dbReference>
<keyword evidence="3" id="KW-1185">Reference proteome</keyword>
<name>A9HA43_GLUDA</name>
<dbReference type="KEGG" id="gdi:GDI3848"/>
<dbReference type="EMBL" id="AM889285">
    <property type="protein sequence ID" value="CAP57791.1"/>
    <property type="molecule type" value="Genomic_DNA"/>
</dbReference>